<evidence type="ECO:0000256" key="1">
    <source>
        <dbReference type="ARBA" id="ARBA00010617"/>
    </source>
</evidence>
<dbReference type="PANTHER" id="PTHR24304:SF2">
    <property type="entry name" value="24-HYDROXYCHOLESTEROL 7-ALPHA-HYDROXYLASE"/>
    <property type="match status" value="1"/>
</dbReference>
<dbReference type="InterPro" id="IPR036396">
    <property type="entry name" value="Cyt_P450_sf"/>
</dbReference>
<dbReference type="InterPro" id="IPR001128">
    <property type="entry name" value="Cyt_P450"/>
</dbReference>
<evidence type="ECO:0000313" key="6">
    <source>
        <dbReference type="Proteomes" id="UP001590951"/>
    </source>
</evidence>
<proteinExistence type="inferred from homology"/>
<evidence type="ECO:0000256" key="2">
    <source>
        <dbReference type="ARBA" id="ARBA00022617"/>
    </source>
</evidence>
<dbReference type="SUPFAM" id="SSF48264">
    <property type="entry name" value="Cytochrome P450"/>
    <property type="match status" value="1"/>
</dbReference>
<evidence type="ECO:0000256" key="4">
    <source>
        <dbReference type="ARBA" id="ARBA00023004"/>
    </source>
</evidence>
<dbReference type="InterPro" id="IPR050529">
    <property type="entry name" value="CYP450_sterol_14alpha_dmase"/>
</dbReference>
<name>A0ABR4ATR4_9LECA</name>
<evidence type="ECO:0000256" key="3">
    <source>
        <dbReference type="ARBA" id="ARBA00022723"/>
    </source>
</evidence>
<organism evidence="5 6">
    <name type="scientific">Lepraria finkii</name>
    <dbReference type="NCBI Taxonomy" id="1340010"/>
    <lineage>
        <taxon>Eukaryota</taxon>
        <taxon>Fungi</taxon>
        <taxon>Dikarya</taxon>
        <taxon>Ascomycota</taxon>
        <taxon>Pezizomycotina</taxon>
        <taxon>Lecanoromycetes</taxon>
        <taxon>OSLEUM clade</taxon>
        <taxon>Lecanoromycetidae</taxon>
        <taxon>Lecanorales</taxon>
        <taxon>Lecanorineae</taxon>
        <taxon>Stereocaulaceae</taxon>
        <taxon>Lepraria</taxon>
    </lineage>
</organism>
<dbReference type="Proteomes" id="UP001590951">
    <property type="component" value="Unassembled WGS sequence"/>
</dbReference>
<keyword evidence="6" id="KW-1185">Reference proteome</keyword>
<protein>
    <recommendedName>
        <fullName evidence="7">Cytochrome P450</fullName>
    </recommendedName>
</protein>
<comment type="caution">
    <text evidence="5">The sequence shown here is derived from an EMBL/GenBank/DDBJ whole genome shotgun (WGS) entry which is preliminary data.</text>
</comment>
<dbReference type="Gene3D" id="1.10.630.10">
    <property type="entry name" value="Cytochrome P450"/>
    <property type="match status" value="1"/>
</dbReference>
<keyword evidence="3" id="KW-0479">Metal-binding</keyword>
<dbReference type="PANTHER" id="PTHR24304">
    <property type="entry name" value="CYTOCHROME P450 FAMILY 7"/>
    <property type="match status" value="1"/>
</dbReference>
<gene>
    <name evidence="5" type="ORF">ABVK25_010612</name>
</gene>
<comment type="similarity">
    <text evidence="1">Belongs to the cytochrome P450 family.</text>
</comment>
<accession>A0ABR4ATR4</accession>
<dbReference type="EMBL" id="JBHFEH010000071">
    <property type="protein sequence ID" value="KAL2049100.1"/>
    <property type="molecule type" value="Genomic_DNA"/>
</dbReference>
<reference evidence="5 6" key="1">
    <citation type="submission" date="2024-09" db="EMBL/GenBank/DDBJ databases">
        <title>Rethinking Asexuality: The Enigmatic Case of Functional Sexual Genes in Lepraria (Stereocaulaceae).</title>
        <authorList>
            <person name="Doellman M."/>
            <person name="Sun Y."/>
            <person name="Barcenas-Pena A."/>
            <person name="Lumbsch H.T."/>
            <person name="Grewe F."/>
        </authorList>
    </citation>
    <scope>NUCLEOTIDE SEQUENCE [LARGE SCALE GENOMIC DNA]</scope>
    <source>
        <strain evidence="5 6">Grewe 0041</strain>
    </source>
</reference>
<keyword evidence="4" id="KW-0408">Iron</keyword>
<keyword evidence="2" id="KW-0349">Heme</keyword>
<sequence>MHIGHAMNFFDNSDGLISYGRAFLDDDAPFAISFPGQTYNVIIRPQDVAAVYEHTTSLSWDYYLKELLLSFGVDKSVLAKTWRNPSTHQNGYAIQANGVKSHGIKPDHKSLVHWTEDLYRQQFPPGPRFDELSDKMVGLIEDSLRWTNLPSRYTVNEERIPLMEFCANVLIDATTRSLLGDFIYEIEPKLTPMMLEFTEESWKLLMLPYPKVAAPKLHTAKKAIHNALCKYVTAPPESRAKAVWMMNEVMQAQVAADIDNTDKASIMHALLYIANINAYRLSFWILNYILFDKNLLAAIRAEVVPAFRSRTVDFSHILECCPRLIAVFNETLRLTYGSVSVRRVMAATKIGDKTLHPNTSVMIPIRQLHYDDDAFGGDAEVFDPDRFLNNDLDQSPSFLPFGERFNSFPRPFLAKREVLAFVALVLHRFEIEIVGNTSDEKADPSLPEIDQICQTLGIMQPVKGTEVCIRLKEVA</sequence>
<dbReference type="Pfam" id="PF00067">
    <property type="entry name" value="p450"/>
    <property type="match status" value="1"/>
</dbReference>
<evidence type="ECO:0000313" key="5">
    <source>
        <dbReference type="EMBL" id="KAL2049100.1"/>
    </source>
</evidence>
<evidence type="ECO:0008006" key="7">
    <source>
        <dbReference type="Google" id="ProtNLM"/>
    </source>
</evidence>
<dbReference type="CDD" id="cd11040">
    <property type="entry name" value="CYP7_CYP8-like"/>
    <property type="match status" value="1"/>
</dbReference>